<feature type="region of interest" description="Disordered" evidence="1">
    <location>
        <begin position="398"/>
        <end position="419"/>
    </location>
</feature>
<feature type="domain" description="Glycosyltransferase 2-like" evidence="3">
    <location>
        <begin position="56"/>
        <end position="236"/>
    </location>
</feature>
<evidence type="ECO:0000259" key="3">
    <source>
        <dbReference type="Pfam" id="PF00535"/>
    </source>
</evidence>
<keyword evidence="2" id="KW-0472">Membrane</keyword>
<dbReference type="InterPro" id="IPR001173">
    <property type="entry name" value="Glyco_trans_2-like"/>
</dbReference>
<dbReference type="RefSeq" id="WP_207845699.1">
    <property type="nucleotide sequence ID" value="NZ_JAFVMH010000002.1"/>
</dbReference>
<feature type="transmembrane region" description="Helical" evidence="2">
    <location>
        <begin position="300"/>
        <end position="322"/>
    </location>
</feature>
<name>A0A939HNC4_9PROT</name>
<organism evidence="4 5">
    <name type="scientific">Acetobacter garciniae</name>
    <dbReference type="NCBI Taxonomy" id="2817435"/>
    <lineage>
        <taxon>Bacteria</taxon>
        <taxon>Pseudomonadati</taxon>
        <taxon>Pseudomonadota</taxon>
        <taxon>Alphaproteobacteria</taxon>
        <taxon>Acetobacterales</taxon>
        <taxon>Acetobacteraceae</taxon>
        <taxon>Acetobacter</taxon>
    </lineage>
</organism>
<comment type="caution">
    <text evidence="4">The sequence shown here is derived from an EMBL/GenBank/DDBJ whole genome shotgun (WGS) entry which is preliminary data.</text>
</comment>
<gene>
    <name evidence="4" type="ORF">J2D77_06805</name>
</gene>
<keyword evidence="5" id="KW-1185">Reference proteome</keyword>
<dbReference type="EMBL" id="JAFVMH010000002">
    <property type="protein sequence ID" value="MBO1324858.1"/>
    <property type="molecule type" value="Genomic_DNA"/>
</dbReference>
<dbReference type="Gene3D" id="3.90.550.10">
    <property type="entry name" value="Spore Coat Polysaccharide Biosynthesis Protein SpsA, Chain A"/>
    <property type="match status" value="1"/>
</dbReference>
<dbReference type="InterPro" id="IPR029044">
    <property type="entry name" value="Nucleotide-diphossugar_trans"/>
</dbReference>
<protein>
    <submittedName>
        <fullName evidence="4">Glycosyltransferase</fullName>
    </submittedName>
</protein>
<keyword evidence="2" id="KW-1133">Transmembrane helix</keyword>
<evidence type="ECO:0000313" key="5">
    <source>
        <dbReference type="Proteomes" id="UP000664073"/>
    </source>
</evidence>
<accession>A0A939HNC4</accession>
<sequence length="419" mass="44824">MALALAVLCALIWIGLIFCHGRFWQAGPILRPLPQMQDSLAGTADMRPAEIAPDVTVVVPARDEAESIQAALASLLEQAYPGKLSVILINDRSTDDTACLARALPDPQHRLSVLDGVNPEPGWSGKLWAVSQGVAEAERQNPEGSGYILLTDADIIHAPAHVATLVAKAQTDRLHMVSEMVELQCKSLAERALVPAFVFFFTLLYPFARVNDPKSSTAGAAGGTILLRRDMLRKIGGIAALKGALIDDCTLASCVKQAGGLLYLGHSCLATSIRPYPGPGDIWRMIARTAYVQLRFSPALLVLTVLGMVLVWLAPALLAVFAHGPAQWIGAATWLASICSFLPTLRRFRLSPLWALALPLIAVFYTAATIGSAVNHHLGRGVVWKNRAYTDAIPHDGRANPAGLAQPAPPAGSQTRERA</sequence>
<reference evidence="4" key="1">
    <citation type="submission" date="2021-03" db="EMBL/GenBank/DDBJ databases">
        <title>The complete genome sequence of Acetobacter sp. TBRC 12339.</title>
        <authorList>
            <person name="Charoenyingcharoen P."/>
            <person name="Yukphan P."/>
        </authorList>
    </citation>
    <scope>NUCLEOTIDE SEQUENCE</scope>
    <source>
        <strain evidence="4">TBRC 12339</strain>
    </source>
</reference>
<dbReference type="PANTHER" id="PTHR43646:SF3">
    <property type="entry name" value="SLR1566 PROTEIN"/>
    <property type="match status" value="1"/>
</dbReference>
<feature type="transmembrane region" description="Helical" evidence="2">
    <location>
        <begin position="352"/>
        <end position="374"/>
    </location>
</feature>
<proteinExistence type="predicted"/>
<dbReference type="PANTHER" id="PTHR43646">
    <property type="entry name" value="GLYCOSYLTRANSFERASE"/>
    <property type="match status" value="1"/>
</dbReference>
<feature type="transmembrane region" description="Helical" evidence="2">
    <location>
        <begin position="192"/>
        <end position="208"/>
    </location>
</feature>
<evidence type="ECO:0000313" key="4">
    <source>
        <dbReference type="EMBL" id="MBO1324858.1"/>
    </source>
</evidence>
<dbReference type="NCBIfam" id="TIGR03469">
    <property type="entry name" value="HpnB"/>
    <property type="match status" value="1"/>
</dbReference>
<dbReference type="InterPro" id="IPR017832">
    <property type="entry name" value="Glyco_trans_2_hopen-assoc_HpnB"/>
</dbReference>
<dbReference type="SUPFAM" id="SSF53448">
    <property type="entry name" value="Nucleotide-diphospho-sugar transferases"/>
    <property type="match status" value="1"/>
</dbReference>
<dbReference type="AlphaFoldDB" id="A0A939HNC4"/>
<evidence type="ECO:0000256" key="2">
    <source>
        <dbReference type="SAM" id="Phobius"/>
    </source>
</evidence>
<dbReference type="Pfam" id="PF00535">
    <property type="entry name" value="Glycos_transf_2"/>
    <property type="match status" value="1"/>
</dbReference>
<keyword evidence="2" id="KW-0812">Transmembrane</keyword>
<evidence type="ECO:0000256" key="1">
    <source>
        <dbReference type="SAM" id="MobiDB-lite"/>
    </source>
</evidence>
<feature type="transmembrane region" description="Helical" evidence="2">
    <location>
        <begin position="328"/>
        <end position="345"/>
    </location>
</feature>
<dbReference type="Proteomes" id="UP000664073">
    <property type="component" value="Unassembled WGS sequence"/>
</dbReference>